<dbReference type="GO" id="GO:0000155">
    <property type="term" value="F:phosphorelay sensor kinase activity"/>
    <property type="evidence" value="ECO:0007669"/>
    <property type="project" value="InterPro"/>
</dbReference>
<reference evidence="3" key="1">
    <citation type="submission" date="2016-10" db="EMBL/GenBank/DDBJ databases">
        <authorList>
            <person name="Varghese N."/>
            <person name="Submissions S."/>
        </authorList>
    </citation>
    <scope>NUCLEOTIDE SEQUENCE [LARGE SCALE GENOMIC DNA]</scope>
    <source>
        <strain evidence="3">DSM 26922</strain>
    </source>
</reference>
<sequence>MTAIPTVPCQIHASCVSVQGRGVLIVGQSGSGKSALALQMMAYGAELVADDRCDLSVTELGVIARKPDTLPAAIEARGVGILASPCCESTVLMAIVDLDSNTVERLPALRHVSIGPHRLPVIPSGDKTHLVAALLHFLKHGFHGSMGA</sequence>
<evidence type="ECO:0000313" key="3">
    <source>
        <dbReference type="Proteomes" id="UP000199441"/>
    </source>
</evidence>
<dbReference type="InterPro" id="IPR011104">
    <property type="entry name" value="Hpr_kin/Pase_C"/>
</dbReference>
<dbReference type="GO" id="GO:0005524">
    <property type="term" value="F:ATP binding"/>
    <property type="evidence" value="ECO:0007669"/>
    <property type="project" value="InterPro"/>
</dbReference>
<dbReference type="Gene3D" id="3.40.50.300">
    <property type="entry name" value="P-loop containing nucleotide triphosphate hydrolases"/>
    <property type="match status" value="1"/>
</dbReference>
<gene>
    <name evidence="2" type="ORF">SAMN04488001_1235</name>
</gene>
<name>A0A1H2UNL8_9RHOB</name>
<dbReference type="InterPro" id="IPR025662">
    <property type="entry name" value="Sigma_54_int_dom_ATP-bd_1"/>
</dbReference>
<feature type="domain" description="HPr kinase/phosphorylase C-terminal" evidence="1">
    <location>
        <begin position="10"/>
        <end position="82"/>
    </location>
</feature>
<keyword evidence="2" id="KW-0808">Transferase</keyword>
<dbReference type="InterPro" id="IPR027417">
    <property type="entry name" value="P-loop_NTPase"/>
</dbReference>
<dbReference type="PROSITE" id="PS00675">
    <property type="entry name" value="SIGMA54_INTERACT_1"/>
    <property type="match status" value="1"/>
</dbReference>
<dbReference type="EMBL" id="FNOI01000002">
    <property type="protein sequence ID" value="SDW57736.1"/>
    <property type="molecule type" value="Genomic_DNA"/>
</dbReference>
<keyword evidence="3" id="KW-1185">Reference proteome</keyword>
<dbReference type="SUPFAM" id="SSF53795">
    <property type="entry name" value="PEP carboxykinase-like"/>
    <property type="match status" value="1"/>
</dbReference>
<evidence type="ECO:0000313" key="2">
    <source>
        <dbReference type="EMBL" id="SDW57736.1"/>
    </source>
</evidence>
<dbReference type="GO" id="GO:0006109">
    <property type="term" value="P:regulation of carbohydrate metabolic process"/>
    <property type="evidence" value="ECO:0007669"/>
    <property type="project" value="InterPro"/>
</dbReference>
<evidence type="ECO:0000259" key="1">
    <source>
        <dbReference type="Pfam" id="PF07475"/>
    </source>
</evidence>
<proteinExistence type="predicted"/>
<organism evidence="2 3">
    <name type="scientific">Litoreibacter albidus</name>
    <dbReference type="NCBI Taxonomy" id="670155"/>
    <lineage>
        <taxon>Bacteria</taxon>
        <taxon>Pseudomonadati</taxon>
        <taxon>Pseudomonadota</taxon>
        <taxon>Alphaproteobacteria</taxon>
        <taxon>Rhodobacterales</taxon>
        <taxon>Roseobacteraceae</taxon>
        <taxon>Litoreibacter</taxon>
    </lineage>
</organism>
<dbReference type="Pfam" id="PF07475">
    <property type="entry name" value="Hpr_kinase_C"/>
    <property type="match status" value="1"/>
</dbReference>
<protein>
    <submittedName>
        <fullName evidence="2">Hpr(Ser) kinase/phosphatase</fullName>
    </submittedName>
</protein>
<dbReference type="AlphaFoldDB" id="A0A1H2UNL8"/>
<accession>A0A1H2UNL8</accession>
<keyword evidence="2" id="KW-0418">Kinase</keyword>
<dbReference type="STRING" id="670155.SAMN04488001_1235"/>
<dbReference type="Proteomes" id="UP000199441">
    <property type="component" value="Unassembled WGS sequence"/>
</dbReference>